<gene>
    <name evidence="1" type="ORF">AVDCRST_MAG71-2716</name>
</gene>
<organism evidence="1">
    <name type="scientific">uncultured Lysobacter sp</name>
    <dbReference type="NCBI Taxonomy" id="271060"/>
    <lineage>
        <taxon>Bacteria</taxon>
        <taxon>Pseudomonadati</taxon>
        <taxon>Pseudomonadota</taxon>
        <taxon>Gammaproteobacteria</taxon>
        <taxon>Lysobacterales</taxon>
        <taxon>Lysobacteraceae</taxon>
        <taxon>Lysobacter</taxon>
        <taxon>environmental samples</taxon>
    </lineage>
</organism>
<dbReference type="AlphaFoldDB" id="A0A6J4M6G7"/>
<name>A0A6J4M6G7_9GAMM</name>
<reference evidence="1" key="1">
    <citation type="submission" date="2020-02" db="EMBL/GenBank/DDBJ databases">
        <authorList>
            <person name="Meier V. D."/>
        </authorList>
    </citation>
    <scope>NUCLEOTIDE SEQUENCE</scope>
    <source>
        <strain evidence="1">AVDCRST_MAG71</strain>
    </source>
</reference>
<protein>
    <submittedName>
        <fullName evidence="1">Uncharacterized protein</fullName>
    </submittedName>
</protein>
<proteinExistence type="predicted"/>
<accession>A0A6J4M6G7</accession>
<dbReference type="EMBL" id="CADCUA010000638">
    <property type="protein sequence ID" value="CAA9349788.1"/>
    <property type="molecule type" value="Genomic_DNA"/>
</dbReference>
<feature type="non-terminal residue" evidence="1">
    <location>
        <position position="163"/>
    </location>
</feature>
<sequence>CASSSSAIPAPARARTRGRCRCSTGSRIWTWTRSSGSPERSPCRARRKRCTIRSMRFSRRTCAGWWKAATASWSNAPPAAAPSSCSSIQDWLPALPITAGDPGSRTSTPRPSSRIRCSMRCRRGSRRITRARTTGRTVRTAGCSSCMLAARPSTRRCRQQSPH</sequence>
<feature type="non-terminal residue" evidence="1">
    <location>
        <position position="1"/>
    </location>
</feature>
<evidence type="ECO:0000313" key="1">
    <source>
        <dbReference type="EMBL" id="CAA9349788.1"/>
    </source>
</evidence>